<dbReference type="Proteomes" id="UP000007875">
    <property type="component" value="Unassembled WGS sequence"/>
</dbReference>
<dbReference type="InterPro" id="IPR033133">
    <property type="entry name" value="PUM-HD"/>
</dbReference>
<evidence type="ECO:0000256" key="4">
    <source>
        <dbReference type="SAM" id="MobiDB-lite"/>
    </source>
</evidence>
<dbReference type="SUPFAM" id="SSF48371">
    <property type="entry name" value="ARM repeat"/>
    <property type="match status" value="1"/>
</dbReference>
<evidence type="ECO:0000256" key="1">
    <source>
        <dbReference type="ARBA" id="ARBA00022737"/>
    </source>
</evidence>
<dbReference type="Ensembl" id="ENSCSAVT00000010429.1">
    <property type="protein sequence ID" value="ENSCSAVP00000010304.1"/>
    <property type="gene ID" value="ENSCSAVG00000006072.1"/>
</dbReference>
<dbReference type="InterPro" id="IPR040059">
    <property type="entry name" value="PUM3"/>
</dbReference>
<evidence type="ECO:0000259" key="5">
    <source>
        <dbReference type="PROSITE" id="PS50303"/>
    </source>
</evidence>
<feature type="repeat" description="Pumilio" evidence="3">
    <location>
        <begin position="147"/>
        <end position="182"/>
    </location>
</feature>
<dbReference type="Pfam" id="PF00806">
    <property type="entry name" value="PUF"/>
    <property type="match status" value="2"/>
</dbReference>
<evidence type="ECO:0000256" key="2">
    <source>
        <dbReference type="ARBA" id="ARBA00022884"/>
    </source>
</evidence>
<dbReference type="GO" id="GO:0006417">
    <property type="term" value="P:regulation of translation"/>
    <property type="evidence" value="ECO:0007669"/>
    <property type="project" value="TreeGrafter"/>
</dbReference>
<dbReference type="SMART" id="SM00025">
    <property type="entry name" value="Pumilio"/>
    <property type="match status" value="6"/>
</dbReference>
<dbReference type="InterPro" id="IPR016024">
    <property type="entry name" value="ARM-type_fold"/>
</dbReference>
<reference evidence="6" key="3">
    <citation type="submission" date="2025-09" db="UniProtKB">
        <authorList>
            <consortium name="Ensembl"/>
        </authorList>
    </citation>
    <scope>IDENTIFICATION</scope>
</reference>
<dbReference type="OMA" id="YGPEFSI"/>
<dbReference type="AlphaFoldDB" id="H2YY93"/>
<dbReference type="Pfam" id="PF08144">
    <property type="entry name" value="CPL"/>
    <property type="match status" value="1"/>
</dbReference>
<dbReference type="FunCoup" id="H2YY93">
    <property type="interactions" value="310"/>
</dbReference>
<dbReference type="PANTHER" id="PTHR13389">
    <property type="entry name" value="PUMILIO HOMOLOG 3"/>
    <property type="match status" value="1"/>
</dbReference>
<reference evidence="6" key="2">
    <citation type="submission" date="2025-08" db="UniProtKB">
        <authorList>
            <consortium name="Ensembl"/>
        </authorList>
    </citation>
    <scope>IDENTIFICATION</scope>
</reference>
<protein>
    <recommendedName>
        <fullName evidence="5">PUM-HD domain-containing protein</fullName>
    </recommendedName>
</protein>
<dbReference type="PROSITE" id="PS50302">
    <property type="entry name" value="PUM"/>
    <property type="match status" value="1"/>
</dbReference>
<reference evidence="7" key="1">
    <citation type="submission" date="2003-08" db="EMBL/GenBank/DDBJ databases">
        <authorList>
            <person name="Birren B."/>
            <person name="Nusbaum C."/>
            <person name="Abebe A."/>
            <person name="Abouelleil A."/>
            <person name="Adekoya E."/>
            <person name="Ait-zahra M."/>
            <person name="Allen N."/>
            <person name="Allen T."/>
            <person name="An P."/>
            <person name="Anderson M."/>
            <person name="Anderson S."/>
            <person name="Arachchi H."/>
            <person name="Armbruster J."/>
            <person name="Bachantsang P."/>
            <person name="Baldwin J."/>
            <person name="Barry A."/>
            <person name="Bayul T."/>
            <person name="Blitshsteyn B."/>
            <person name="Bloom T."/>
            <person name="Blye J."/>
            <person name="Boguslavskiy L."/>
            <person name="Borowsky M."/>
            <person name="Boukhgalter B."/>
            <person name="Brunache A."/>
            <person name="Butler J."/>
            <person name="Calixte N."/>
            <person name="Calvo S."/>
            <person name="Camarata J."/>
            <person name="Campo K."/>
            <person name="Chang J."/>
            <person name="Cheshatsang Y."/>
            <person name="Citroen M."/>
            <person name="Collymore A."/>
            <person name="Considine T."/>
            <person name="Cook A."/>
            <person name="Cooke P."/>
            <person name="Corum B."/>
            <person name="Cuomo C."/>
            <person name="David R."/>
            <person name="Dawoe T."/>
            <person name="Degray S."/>
            <person name="Dodge S."/>
            <person name="Dooley K."/>
            <person name="Dorje P."/>
            <person name="Dorjee K."/>
            <person name="Dorris L."/>
            <person name="Duffey N."/>
            <person name="Dupes A."/>
            <person name="Elkins T."/>
            <person name="Engels R."/>
            <person name="Erickson J."/>
            <person name="Farina A."/>
            <person name="Faro S."/>
            <person name="Ferreira P."/>
            <person name="Fischer H."/>
            <person name="Fitzgerald M."/>
            <person name="Foley K."/>
            <person name="Gage D."/>
            <person name="Galagan J."/>
            <person name="Gearin G."/>
            <person name="Gnerre S."/>
            <person name="Gnirke A."/>
            <person name="Goyette A."/>
            <person name="Graham J."/>
            <person name="Grandbois E."/>
            <person name="Gyaltsen K."/>
            <person name="Hafez N."/>
            <person name="Hagopian D."/>
            <person name="Hagos B."/>
            <person name="Hall J."/>
            <person name="Hatcher B."/>
            <person name="Heller A."/>
            <person name="Higgins H."/>
            <person name="Honan T."/>
            <person name="Horn A."/>
            <person name="Houde N."/>
            <person name="Hughes L."/>
            <person name="Hulme W."/>
            <person name="Husby E."/>
            <person name="Iliev I."/>
            <person name="Jaffe D."/>
            <person name="Jones C."/>
            <person name="Kamal M."/>
            <person name="Kamat A."/>
            <person name="Kamvysselis M."/>
            <person name="Karlsson E."/>
            <person name="Kells C."/>
            <person name="Kieu A."/>
            <person name="Kisner P."/>
            <person name="Kodira C."/>
            <person name="Kulbokas E."/>
            <person name="Labutti K."/>
            <person name="Lama D."/>
            <person name="Landers T."/>
            <person name="Leger J."/>
            <person name="Levine S."/>
            <person name="Lewis D."/>
            <person name="Lewis T."/>
            <person name="Lindblad-toh K."/>
            <person name="Liu X."/>
            <person name="Lokyitsang T."/>
            <person name="Lokyitsang Y."/>
            <person name="Lucien O."/>
            <person name="Lui A."/>
            <person name="Ma L.J."/>
            <person name="Mabbitt R."/>
            <person name="Macdonald J."/>
            <person name="Maclean C."/>
            <person name="Major J."/>
            <person name="Manning J."/>
            <person name="Marabella R."/>
            <person name="Maru K."/>
            <person name="Matthews C."/>
            <person name="Mauceli E."/>
            <person name="Mccarthy M."/>
            <person name="Mcdonough S."/>
            <person name="Mcghee T."/>
            <person name="Meldrim J."/>
            <person name="Meneus L."/>
            <person name="Mesirov J."/>
            <person name="Mihalev A."/>
            <person name="Mihova T."/>
            <person name="Mikkelsen T."/>
            <person name="Mlenga V."/>
            <person name="Moru K."/>
            <person name="Mozes J."/>
            <person name="Mulrain L."/>
            <person name="Munson G."/>
            <person name="Naylor J."/>
            <person name="Newes C."/>
            <person name="Nguyen C."/>
            <person name="Nguyen N."/>
            <person name="Nguyen T."/>
            <person name="Nicol R."/>
            <person name="Nielsen C."/>
            <person name="Nizzari M."/>
            <person name="Norbu C."/>
            <person name="Norbu N."/>
            <person name="O'donnell P."/>
            <person name="Okoawo O."/>
            <person name="O'leary S."/>
            <person name="Omotosho B."/>
            <person name="O'neill K."/>
            <person name="Osman S."/>
            <person name="Parker S."/>
            <person name="Perrin D."/>
            <person name="Phunkhang P."/>
            <person name="Piqani B."/>
            <person name="Purcell S."/>
            <person name="Rachupka T."/>
            <person name="Ramasamy U."/>
            <person name="Rameau R."/>
            <person name="Ray V."/>
            <person name="Raymond C."/>
            <person name="Retta R."/>
            <person name="Richardson S."/>
            <person name="Rise C."/>
            <person name="Rodriguez J."/>
            <person name="Rogers J."/>
            <person name="Rogov P."/>
            <person name="Rutman M."/>
            <person name="Schupbach R."/>
            <person name="Seaman C."/>
            <person name="Settipalli S."/>
            <person name="Sharpe T."/>
            <person name="Sheridan J."/>
            <person name="Sherpa N."/>
            <person name="Shi J."/>
            <person name="Smirnov S."/>
            <person name="Smith C."/>
            <person name="Sougnez C."/>
            <person name="Spencer B."/>
            <person name="Stalker J."/>
            <person name="Stange-thomann N."/>
            <person name="Stavropoulos S."/>
            <person name="Stetson K."/>
            <person name="Stone C."/>
            <person name="Stone S."/>
            <person name="Stubbs M."/>
            <person name="Talamas J."/>
            <person name="Tchuinga P."/>
            <person name="Tenzing P."/>
            <person name="Tesfaye S."/>
            <person name="Theodore J."/>
            <person name="Thoulutsang Y."/>
            <person name="Topham K."/>
            <person name="Towey S."/>
            <person name="Tsamla T."/>
            <person name="Tsomo N."/>
            <person name="Vallee D."/>
            <person name="Vassiliev H."/>
            <person name="Venkataraman V."/>
            <person name="Vinson J."/>
            <person name="Vo A."/>
            <person name="Wade C."/>
            <person name="Wang S."/>
            <person name="Wangchuk T."/>
            <person name="Wangdi T."/>
            <person name="Whittaker C."/>
            <person name="Wilkinson J."/>
            <person name="Wu Y."/>
            <person name="Wyman D."/>
            <person name="Yadav S."/>
            <person name="Yang S."/>
            <person name="Yang X."/>
            <person name="Yeager S."/>
            <person name="Yee E."/>
            <person name="Young G."/>
            <person name="Zainoun J."/>
            <person name="Zembeck L."/>
            <person name="Zimmer A."/>
            <person name="Zody M."/>
            <person name="Lander E."/>
        </authorList>
    </citation>
    <scope>NUCLEOTIDE SEQUENCE [LARGE SCALE GENOMIC DNA]</scope>
</reference>
<dbReference type="PANTHER" id="PTHR13389:SF0">
    <property type="entry name" value="PUMILIO HOMOLOG 3"/>
    <property type="match status" value="1"/>
</dbReference>
<feature type="region of interest" description="Disordered" evidence="4">
    <location>
        <begin position="1"/>
        <end position="70"/>
    </location>
</feature>
<dbReference type="GO" id="GO:0005730">
    <property type="term" value="C:nucleolus"/>
    <property type="evidence" value="ECO:0007669"/>
    <property type="project" value="TreeGrafter"/>
</dbReference>
<dbReference type="InterPro" id="IPR012959">
    <property type="entry name" value="CPL_dom"/>
</dbReference>
<feature type="compositionally biased region" description="Basic residues" evidence="4">
    <location>
        <begin position="59"/>
        <end position="69"/>
    </location>
</feature>
<dbReference type="InterPro" id="IPR001313">
    <property type="entry name" value="Pumilio_RNA-bd_rpt"/>
</dbReference>
<keyword evidence="2" id="KW-0694">RNA-binding</keyword>
<dbReference type="FunFam" id="1.25.10.10:FF:001092">
    <property type="entry name" value="Pumilio RNA-binding family member 3"/>
    <property type="match status" value="1"/>
</dbReference>
<keyword evidence="1" id="KW-0677">Repeat</keyword>
<proteinExistence type="predicted"/>
<feature type="domain" description="PUM-HD" evidence="5">
    <location>
        <begin position="89"/>
        <end position="444"/>
    </location>
</feature>
<name>H2YY93_CIOSA</name>
<keyword evidence="7" id="KW-1185">Reference proteome</keyword>
<evidence type="ECO:0000313" key="6">
    <source>
        <dbReference type="Ensembl" id="ENSCSAVP00000010304.1"/>
    </source>
</evidence>
<evidence type="ECO:0000313" key="7">
    <source>
        <dbReference type="Proteomes" id="UP000007875"/>
    </source>
</evidence>
<sequence length="596" mass="67330">MVTKESTEGGVKSKRKLVGDKEVPNKKKKFSGDPKKNVAFKKKLAVKKKPLPKETAKSRKDRKLLRKKQSPNYELSCQAKKIWEKLRIQKQQLSKEEKHELVEQLMKLVQENDKSLINLAYAHDTSRVLQTCLKQGNKEQRHQIFVDIKTHIVEMCKNSYAKNIVWKLLKYGTPEEREIVMSSFKGTVMKLMRRAKSASVVEYAYNNYATAPQRLAIVQEFYGRVFTMLCNSDASNFTDVLAQNDEKKSTILSSFKDSLVPLITKEVIVHTVVHKALFDFFQYCDDATVRSEMIETLRDSLAHILHTHDGAHVTLHCLWYGTKKDRKVIVKSMKEFVLKIACEEYGHMTLLAAFDCIDDTVFLKKALVQPIMKNIATLAENKFGRKVLIYLMSPRNPSHFLPEIVKLLSTGDSNATSKKPMAQRHQELSEGASPRILEYLAENITPIIYDRSMFVLLQVAVLCCTGDTNTLIEAILAQAGSEFSPGATNEDGKMHVIEDPCGHMVMKKLIVAESKRMTENPEKEAKFSRKLVTSIPATSLSSWSSCNRGAQILLALVESADSETSNKAKSLLQDSLAVLRANVAVKSTKILIDKLN</sequence>
<dbReference type="STRING" id="51511.ENSCSAVP00000010304"/>
<dbReference type="PROSITE" id="PS50303">
    <property type="entry name" value="PUM_HD"/>
    <property type="match status" value="1"/>
</dbReference>
<feature type="compositionally biased region" description="Basic and acidic residues" evidence="4">
    <location>
        <begin position="17"/>
        <end position="36"/>
    </location>
</feature>
<dbReference type="GO" id="GO:0003729">
    <property type="term" value="F:mRNA binding"/>
    <property type="evidence" value="ECO:0007669"/>
    <property type="project" value="TreeGrafter"/>
</dbReference>
<dbReference type="eggNOG" id="KOG2050">
    <property type="taxonomic scope" value="Eukaryota"/>
</dbReference>
<accession>H2YY93</accession>
<evidence type="ECO:0000256" key="3">
    <source>
        <dbReference type="PROSITE-ProRule" id="PRU00317"/>
    </source>
</evidence>
<dbReference type="InterPro" id="IPR011989">
    <property type="entry name" value="ARM-like"/>
</dbReference>
<dbReference type="InParanoid" id="H2YY93"/>
<dbReference type="GeneTree" id="ENSGT00390000015757"/>
<dbReference type="Gene3D" id="1.25.10.10">
    <property type="entry name" value="Leucine-rich Repeat Variant"/>
    <property type="match status" value="2"/>
</dbReference>
<organism evidence="6 7">
    <name type="scientific">Ciona savignyi</name>
    <name type="common">Pacific transparent sea squirt</name>
    <dbReference type="NCBI Taxonomy" id="51511"/>
    <lineage>
        <taxon>Eukaryota</taxon>
        <taxon>Metazoa</taxon>
        <taxon>Chordata</taxon>
        <taxon>Tunicata</taxon>
        <taxon>Ascidiacea</taxon>
        <taxon>Phlebobranchia</taxon>
        <taxon>Cionidae</taxon>
        <taxon>Ciona</taxon>
    </lineage>
</organism>
<feature type="compositionally biased region" description="Basic residues" evidence="4">
    <location>
        <begin position="38"/>
        <end position="50"/>
    </location>
</feature>